<proteinExistence type="predicted"/>
<keyword evidence="2" id="KW-1185">Reference proteome</keyword>
<dbReference type="RefSeq" id="WP_213756510.1">
    <property type="nucleotide sequence ID" value="NZ_JAHCQH010000020.1"/>
</dbReference>
<evidence type="ECO:0000313" key="1">
    <source>
        <dbReference type="EMBL" id="MBS9478553.1"/>
    </source>
</evidence>
<protein>
    <submittedName>
        <fullName evidence="1">Uncharacterized protein</fullName>
    </submittedName>
</protein>
<dbReference type="EMBL" id="JAHCQH010000020">
    <property type="protein sequence ID" value="MBS9478553.1"/>
    <property type="molecule type" value="Genomic_DNA"/>
</dbReference>
<accession>A0ABS5RA53</accession>
<name>A0ABS5RA53_9HYPH</name>
<evidence type="ECO:0000313" key="2">
    <source>
        <dbReference type="Proteomes" id="UP001166585"/>
    </source>
</evidence>
<dbReference type="Proteomes" id="UP001166585">
    <property type="component" value="Unassembled WGS sequence"/>
</dbReference>
<organism evidence="1 2">
    <name type="scientific">Ancylobacter radicis</name>
    <dbReference type="NCBI Taxonomy" id="2836179"/>
    <lineage>
        <taxon>Bacteria</taxon>
        <taxon>Pseudomonadati</taxon>
        <taxon>Pseudomonadota</taxon>
        <taxon>Alphaproteobacteria</taxon>
        <taxon>Hyphomicrobiales</taxon>
        <taxon>Xanthobacteraceae</taxon>
        <taxon>Ancylobacter</taxon>
    </lineage>
</organism>
<gene>
    <name evidence="1" type="ORF">KIP89_15675</name>
</gene>
<reference evidence="1" key="1">
    <citation type="submission" date="2021-05" db="EMBL/GenBank/DDBJ databases">
        <authorList>
            <person name="Sun Q."/>
            <person name="Inoue M."/>
        </authorList>
    </citation>
    <scope>NUCLEOTIDE SEQUENCE</scope>
    <source>
        <strain evidence="1">VKM B-3255</strain>
    </source>
</reference>
<sequence>MHQAVDAKVEEAIRDIVLRAMGPVGVRSVSVTPGTDHDGDEVLRVTVHYTDDVRPVNTGVMSALVSDIRSKLWAMGEDRFPHVRHDFPVEPKVVGFR</sequence>
<comment type="caution">
    <text evidence="1">The sequence shown here is derived from an EMBL/GenBank/DDBJ whole genome shotgun (WGS) entry which is preliminary data.</text>
</comment>